<dbReference type="EMBL" id="MU003770">
    <property type="protein sequence ID" value="KAF2724797.1"/>
    <property type="molecule type" value="Genomic_DNA"/>
</dbReference>
<evidence type="ECO:0000313" key="4">
    <source>
        <dbReference type="Proteomes" id="UP000799441"/>
    </source>
</evidence>
<name>A0A9P4UQQ8_9PEZI</name>
<keyword evidence="1" id="KW-0175">Coiled coil</keyword>
<gene>
    <name evidence="3" type="ORF">K431DRAFT_133024</name>
</gene>
<feature type="coiled-coil region" evidence="1">
    <location>
        <begin position="264"/>
        <end position="298"/>
    </location>
</feature>
<reference evidence="3" key="1">
    <citation type="journal article" date="2020" name="Stud. Mycol.">
        <title>101 Dothideomycetes genomes: a test case for predicting lifestyles and emergence of pathogens.</title>
        <authorList>
            <person name="Haridas S."/>
            <person name="Albert R."/>
            <person name="Binder M."/>
            <person name="Bloem J."/>
            <person name="Labutti K."/>
            <person name="Salamov A."/>
            <person name="Andreopoulos B."/>
            <person name="Baker S."/>
            <person name="Barry K."/>
            <person name="Bills G."/>
            <person name="Bluhm B."/>
            <person name="Cannon C."/>
            <person name="Castanera R."/>
            <person name="Culley D."/>
            <person name="Daum C."/>
            <person name="Ezra D."/>
            <person name="Gonzalez J."/>
            <person name="Henrissat B."/>
            <person name="Kuo A."/>
            <person name="Liang C."/>
            <person name="Lipzen A."/>
            <person name="Lutzoni F."/>
            <person name="Magnuson J."/>
            <person name="Mondo S."/>
            <person name="Nolan M."/>
            <person name="Ohm R."/>
            <person name="Pangilinan J."/>
            <person name="Park H.-J."/>
            <person name="Ramirez L."/>
            <person name="Alfaro M."/>
            <person name="Sun H."/>
            <person name="Tritt A."/>
            <person name="Yoshinaga Y."/>
            <person name="Zwiers L.-H."/>
            <person name="Turgeon B."/>
            <person name="Goodwin S."/>
            <person name="Spatafora J."/>
            <person name="Crous P."/>
            <person name="Grigoriev I."/>
        </authorList>
    </citation>
    <scope>NUCLEOTIDE SEQUENCE</scope>
    <source>
        <strain evidence="3">CBS 116435</strain>
    </source>
</reference>
<dbReference type="OrthoDB" id="6103986at2759"/>
<dbReference type="AlphaFoldDB" id="A0A9P4UQQ8"/>
<proteinExistence type="predicted"/>
<evidence type="ECO:0000256" key="2">
    <source>
        <dbReference type="SAM" id="MobiDB-lite"/>
    </source>
</evidence>
<feature type="region of interest" description="Disordered" evidence="2">
    <location>
        <begin position="187"/>
        <end position="236"/>
    </location>
</feature>
<feature type="region of interest" description="Disordered" evidence="2">
    <location>
        <begin position="312"/>
        <end position="478"/>
    </location>
</feature>
<sequence length="478" mass="52713">MEWVSGGRLPFQSQPMAVDDQEADQDDDEDFYGDSEQSQASEAQRANVQATSQAGFASNNPQTSLVAVNGHTVSVPSNEQTSSVEQKKLENQRRAEALRAKLLQQRQNAQINGKKNGDSLAATPLKPSATHKPASSPVEMNTASPRANGKTFPSDALGVDAMMAEEKAKAETKIIASSIVNQAASERGEIPPHVTNNSSQFHTAQQAEHRTPQQNETEIPSQARGSGINVGPPASENYDPDLADWLSVTGYHNIQYRHAKLEGYRRREKEMKQVEAEMARLQQRLEELRKQDAAEKESMLSGAALMAVVNKMPPPILPSDVSQPTASSTGNTEPTQKRPRSVETNISMKVPRRGSSTFRIRGRYEETADRYQPNSRVPSLERRISYPSTSSRHGSDDSYAMAGSRSRDPSLERRQDRYYGGGARKSNPKFGDQGGPDYRDKNQRFQEQGNVRHPGGSRKGLRRFEPQGRDLVDPSQGG</sequence>
<feature type="region of interest" description="Disordered" evidence="2">
    <location>
        <begin position="1"/>
        <end position="93"/>
    </location>
</feature>
<feature type="compositionally biased region" description="Polar residues" evidence="2">
    <location>
        <begin position="320"/>
        <end position="334"/>
    </location>
</feature>
<feature type="region of interest" description="Disordered" evidence="2">
    <location>
        <begin position="110"/>
        <end position="154"/>
    </location>
</feature>
<feature type="compositionally biased region" description="Polar residues" evidence="2">
    <location>
        <begin position="194"/>
        <end position="224"/>
    </location>
</feature>
<protein>
    <submittedName>
        <fullName evidence="3">Uncharacterized protein</fullName>
    </submittedName>
</protein>
<comment type="caution">
    <text evidence="3">The sequence shown here is derived from an EMBL/GenBank/DDBJ whole genome shotgun (WGS) entry which is preliminary data.</text>
</comment>
<feature type="compositionally biased region" description="Basic and acidic residues" evidence="2">
    <location>
        <begin position="462"/>
        <end position="472"/>
    </location>
</feature>
<accession>A0A9P4UQQ8</accession>
<feature type="compositionally biased region" description="Acidic residues" evidence="2">
    <location>
        <begin position="19"/>
        <end position="33"/>
    </location>
</feature>
<organism evidence="3 4">
    <name type="scientific">Polychaeton citri CBS 116435</name>
    <dbReference type="NCBI Taxonomy" id="1314669"/>
    <lineage>
        <taxon>Eukaryota</taxon>
        <taxon>Fungi</taxon>
        <taxon>Dikarya</taxon>
        <taxon>Ascomycota</taxon>
        <taxon>Pezizomycotina</taxon>
        <taxon>Dothideomycetes</taxon>
        <taxon>Dothideomycetidae</taxon>
        <taxon>Capnodiales</taxon>
        <taxon>Capnodiaceae</taxon>
        <taxon>Polychaeton</taxon>
    </lineage>
</organism>
<feature type="compositionally biased region" description="Basic and acidic residues" evidence="2">
    <location>
        <begin position="405"/>
        <end position="417"/>
    </location>
</feature>
<evidence type="ECO:0000313" key="3">
    <source>
        <dbReference type="EMBL" id="KAF2724797.1"/>
    </source>
</evidence>
<dbReference type="Proteomes" id="UP000799441">
    <property type="component" value="Unassembled WGS sequence"/>
</dbReference>
<keyword evidence="4" id="KW-1185">Reference proteome</keyword>
<evidence type="ECO:0000256" key="1">
    <source>
        <dbReference type="SAM" id="Coils"/>
    </source>
</evidence>
<feature type="compositionally biased region" description="Polar residues" evidence="2">
    <location>
        <begin position="35"/>
        <end position="84"/>
    </location>
</feature>